<sequence>MRSTFEVKTTGSYPRVHVDTAKVTAVGQAGGILLTETIRAAGLDQALSEALTRWRKPLAVHDPGKIILDLAMSLVLGGEALSDVATLRAEPGIYGPVASDPTVSRLIATLAEDADKAIKAIAGARQQARARAWALAGQHAPDYETSAEDPVVIDLDASLITAHSEKQQAAATFKRGFGFHPLMAFADHGPEGTGEALVVHLRPGNAGSNTATDHITVTKAALAQLPEKNPRPGRRVLVRADGAGGTKEFTRWLATHRMAYSVGFTLPLDTSTLYQQIPDWVWVPALNADRQAREGADLADFTGLLTLDGWPPGMRVIVRRERPHPGAQLRFDDVDGYRLTAFATNTTTGTLQQLELRHRRRARCEDRIRIAKDTGLVNLPLHGFDQNRIWCQIVALASELQAWSGMLALAGHEARRWEPKRLRYRLYSIPATLARRARRVVLHLAEQSRWAELILDGIGRLRDLPAPAT</sequence>
<name>A0A1Q2CEZ1_9ACTN</name>
<dbReference type="NCBIfam" id="NF033539">
    <property type="entry name" value="transpos_IS1380"/>
    <property type="match status" value="1"/>
</dbReference>
<dbReference type="AlphaFoldDB" id="A0A1Q2CEZ1"/>
<dbReference type="STRING" id="1610493.RPIT_07575"/>
<dbReference type="Proteomes" id="UP000188324">
    <property type="component" value="Chromosome"/>
</dbReference>
<feature type="domain" description="Transposase DDE" evidence="1">
    <location>
        <begin position="11"/>
        <end position="465"/>
    </location>
</feature>
<organism evidence="2 3">
    <name type="scientific">Tessaracoccus flavus</name>
    <dbReference type="NCBI Taxonomy" id="1610493"/>
    <lineage>
        <taxon>Bacteria</taxon>
        <taxon>Bacillati</taxon>
        <taxon>Actinomycetota</taxon>
        <taxon>Actinomycetes</taxon>
        <taxon>Propionibacteriales</taxon>
        <taxon>Propionibacteriaceae</taxon>
        <taxon>Tessaracoccus</taxon>
    </lineage>
</organism>
<dbReference type="Pfam" id="PF13701">
    <property type="entry name" value="DDE_Tnp_1_4"/>
    <property type="match status" value="1"/>
</dbReference>
<evidence type="ECO:0000313" key="2">
    <source>
        <dbReference type="EMBL" id="AQP44682.1"/>
    </source>
</evidence>
<accession>A0A1Q2CEZ1</accession>
<proteinExistence type="predicted"/>
<evidence type="ECO:0000259" key="1">
    <source>
        <dbReference type="Pfam" id="PF13701"/>
    </source>
</evidence>
<reference evidence="2 3" key="1">
    <citation type="journal article" date="2016" name="Int. J. Syst. Evol. Microbiol.">
        <title>Tessaracoccus flavus sp. nov., isolated from the drainage system of a lindane-producing factory.</title>
        <authorList>
            <person name="Kumari R."/>
            <person name="Singh P."/>
            <person name="Schumann P."/>
            <person name="Lal R."/>
        </authorList>
    </citation>
    <scope>NUCLEOTIDE SEQUENCE [LARGE SCALE GENOMIC DNA]</scope>
    <source>
        <strain evidence="2 3">RP1T</strain>
    </source>
</reference>
<protein>
    <submittedName>
        <fullName evidence="2">IS1380 family transposase</fullName>
    </submittedName>
</protein>
<keyword evidence="3" id="KW-1185">Reference proteome</keyword>
<dbReference type="EMBL" id="CP019605">
    <property type="protein sequence ID" value="AQP44682.1"/>
    <property type="molecule type" value="Genomic_DNA"/>
</dbReference>
<dbReference type="KEGG" id="tfl:RPIT_07575"/>
<dbReference type="InterPro" id="IPR047960">
    <property type="entry name" value="Transpos_IS1380"/>
</dbReference>
<gene>
    <name evidence="2" type="ORF">RPIT_07575</name>
</gene>
<dbReference type="InterPro" id="IPR025668">
    <property type="entry name" value="Tnp_DDE_dom"/>
</dbReference>
<evidence type="ECO:0000313" key="3">
    <source>
        <dbReference type="Proteomes" id="UP000188324"/>
    </source>
</evidence>